<accession>A2GD68</accession>
<reference evidence="1" key="2">
    <citation type="journal article" date="2007" name="Science">
        <title>Draft genome sequence of the sexually transmitted pathogen Trichomonas vaginalis.</title>
        <authorList>
            <person name="Carlton J.M."/>
            <person name="Hirt R.P."/>
            <person name="Silva J.C."/>
            <person name="Delcher A.L."/>
            <person name="Schatz M."/>
            <person name="Zhao Q."/>
            <person name="Wortman J.R."/>
            <person name="Bidwell S.L."/>
            <person name="Alsmark U.C.M."/>
            <person name="Besteiro S."/>
            <person name="Sicheritz-Ponten T."/>
            <person name="Noel C.J."/>
            <person name="Dacks J.B."/>
            <person name="Foster P.G."/>
            <person name="Simillion C."/>
            <person name="Van de Peer Y."/>
            <person name="Miranda-Saavedra D."/>
            <person name="Barton G.J."/>
            <person name="Westrop G.D."/>
            <person name="Mueller S."/>
            <person name="Dessi D."/>
            <person name="Fiori P.L."/>
            <person name="Ren Q."/>
            <person name="Paulsen I."/>
            <person name="Zhang H."/>
            <person name="Bastida-Corcuera F.D."/>
            <person name="Simoes-Barbosa A."/>
            <person name="Brown M.T."/>
            <person name="Hayes R.D."/>
            <person name="Mukherjee M."/>
            <person name="Okumura C.Y."/>
            <person name="Schneider R."/>
            <person name="Smith A.J."/>
            <person name="Vanacova S."/>
            <person name="Villalvazo M."/>
            <person name="Haas B.J."/>
            <person name="Pertea M."/>
            <person name="Feldblyum T.V."/>
            <person name="Utterback T.R."/>
            <person name="Shu C.L."/>
            <person name="Osoegawa K."/>
            <person name="de Jong P.J."/>
            <person name="Hrdy I."/>
            <person name="Horvathova L."/>
            <person name="Zubacova Z."/>
            <person name="Dolezal P."/>
            <person name="Malik S.B."/>
            <person name="Logsdon J.M. Jr."/>
            <person name="Henze K."/>
            <person name="Gupta A."/>
            <person name="Wang C.C."/>
            <person name="Dunne R.L."/>
            <person name="Upcroft J.A."/>
            <person name="Upcroft P."/>
            <person name="White O."/>
            <person name="Salzberg S.L."/>
            <person name="Tang P."/>
            <person name="Chiu C.-H."/>
            <person name="Lee Y.-S."/>
            <person name="Embley T.M."/>
            <person name="Coombs G.H."/>
            <person name="Mottram J.C."/>
            <person name="Tachezy J."/>
            <person name="Fraser-Liggett C.M."/>
            <person name="Johnson P.J."/>
        </authorList>
    </citation>
    <scope>NUCLEOTIDE SEQUENCE [LARGE SCALE GENOMIC DNA]</scope>
    <source>
        <strain evidence="1">G3</strain>
    </source>
</reference>
<organism evidence="1 2">
    <name type="scientific">Trichomonas vaginalis (strain ATCC PRA-98 / G3)</name>
    <dbReference type="NCBI Taxonomy" id="412133"/>
    <lineage>
        <taxon>Eukaryota</taxon>
        <taxon>Metamonada</taxon>
        <taxon>Parabasalia</taxon>
        <taxon>Trichomonadida</taxon>
        <taxon>Trichomonadidae</taxon>
        <taxon>Trichomonas</taxon>
    </lineage>
</organism>
<evidence type="ECO:0000313" key="2">
    <source>
        <dbReference type="Proteomes" id="UP000001542"/>
    </source>
</evidence>
<dbReference type="EMBL" id="DS115154">
    <property type="protein sequence ID" value="EAX84899.1"/>
    <property type="molecule type" value="Genomic_DNA"/>
</dbReference>
<dbReference type="VEuPathDB" id="TrichDB:TVAG_471850"/>
<dbReference type="AlphaFoldDB" id="A2GD68"/>
<dbReference type="VEuPathDB" id="TrichDB:TVAGG3_0244700"/>
<proteinExistence type="predicted"/>
<name>A2GD68_TRIV3</name>
<reference evidence="1" key="1">
    <citation type="submission" date="2006-10" db="EMBL/GenBank/DDBJ databases">
        <authorList>
            <person name="Amadeo P."/>
            <person name="Zhao Q."/>
            <person name="Wortman J."/>
            <person name="Fraser-Liggett C."/>
            <person name="Carlton J."/>
        </authorList>
    </citation>
    <scope>NUCLEOTIDE SEQUENCE</scope>
    <source>
        <strain evidence="1">G3</strain>
    </source>
</reference>
<dbReference type="Proteomes" id="UP000001542">
    <property type="component" value="Unassembled WGS sequence"/>
</dbReference>
<gene>
    <name evidence="1" type="ORF">TVAG_471850</name>
</gene>
<dbReference type="InParanoid" id="A2GD68"/>
<evidence type="ECO:0000313" key="1">
    <source>
        <dbReference type="EMBL" id="EAX84899.1"/>
    </source>
</evidence>
<sequence length="104" mass="12143">MFQVEKQRTKVADTKPLDYIFTNAGRAISDEEISSGAYKFDYPIRWLQSPSEAKAIGFRRVLFSKRTNAFMFAVYFHGQYEGSDGLIDKFDEMKNLYSSFRRKS</sequence>
<protein>
    <submittedName>
        <fullName evidence="1">Uncharacterized protein</fullName>
    </submittedName>
</protein>
<keyword evidence="2" id="KW-1185">Reference proteome</keyword>